<protein>
    <submittedName>
        <fullName evidence="3">Uncharacterized protein</fullName>
    </submittedName>
</protein>
<keyword evidence="2" id="KW-0812">Transmembrane</keyword>
<proteinExistence type="predicted"/>
<evidence type="ECO:0000256" key="1">
    <source>
        <dbReference type="SAM" id="MobiDB-lite"/>
    </source>
</evidence>
<gene>
    <name evidence="3" type="ORF">PIB30_008486</name>
</gene>
<dbReference type="Proteomes" id="UP001341840">
    <property type="component" value="Unassembled WGS sequence"/>
</dbReference>
<evidence type="ECO:0000313" key="4">
    <source>
        <dbReference type="Proteomes" id="UP001341840"/>
    </source>
</evidence>
<feature type="transmembrane region" description="Helical" evidence="2">
    <location>
        <begin position="104"/>
        <end position="125"/>
    </location>
</feature>
<evidence type="ECO:0000313" key="3">
    <source>
        <dbReference type="EMBL" id="MED6204359.1"/>
    </source>
</evidence>
<reference evidence="3 4" key="1">
    <citation type="journal article" date="2023" name="Plants (Basel)">
        <title>Bridging the Gap: Combining Genomics and Transcriptomics Approaches to Understand Stylosanthes scabra, an Orphan Legume from the Brazilian Caatinga.</title>
        <authorList>
            <person name="Ferreira-Neto J.R.C."/>
            <person name="da Silva M.D."/>
            <person name="Binneck E."/>
            <person name="de Melo N.F."/>
            <person name="da Silva R.H."/>
            <person name="de Melo A.L.T.M."/>
            <person name="Pandolfi V."/>
            <person name="Bustamante F.O."/>
            <person name="Brasileiro-Vidal A.C."/>
            <person name="Benko-Iseppon A.M."/>
        </authorList>
    </citation>
    <scope>NUCLEOTIDE SEQUENCE [LARGE SCALE GENOMIC DNA]</scope>
    <source>
        <tissue evidence="3">Leaves</tissue>
    </source>
</reference>
<accession>A0ABU6Y506</accession>
<sequence length="127" mass="14072">MEIEGGSLKSRRSDGGAASENSVSTQGFLMPNVERIGMASPPNASAEPMPFYTTPRLVNISHCKFFMWLDKHCAEEVNDYFAVMKVENRVTVLENRVAAMEKRIIGNMWIVVASVIALLVAVYVFEG</sequence>
<organism evidence="3 4">
    <name type="scientific">Stylosanthes scabra</name>
    <dbReference type="NCBI Taxonomy" id="79078"/>
    <lineage>
        <taxon>Eukaryota</taxon>
        <taxon>Viridiplantae</taxon>
        <taxon>Streptophyta</taxon>
        <taxon>Embryophyta</taxon>
        <taxon>Tracheophyta</taxon>
        <taxon>Spermatophyta</taxon>
        <taxon>Magnoliopsida</taxon>
        <taxon>eudicotyledons</taxon>
        <taxon>Gunneridae</taxon>
        <taxon>Pentapetalae</taxon>
        <taxon>rosids</taxon>
        <taxon>fabids</taxon>
        <taxon>Fabales</taxon>
        <taxon>Fabaceae</taxon>
        <taxon>Papilionoideae</taxon>
        <taxon>50 kb inversion clade</taxon>
        <taxon>dalbergioids sensu lato</taxon>
        <taxon>Dalbergieae</taxon>
        <taxon>Pterocarpus clade</taxon>
        <taxon>Stylosanthes</taxon>
    </lineage>
</organism>
<comment type="caution">
    <text evidence="3">The sequence shown here is derived from an EMBL/GenBank/DDBJ whole genome shotgun (WGS) entry which is preliminary data.</text>
</comment>
<name>A0ABU6Y506_9FABA</name>
<feature type="region of interest" description="Disordered" evidence="1">
    <location>
        <begin position="1"/>
        <end position="28"/>
    </location>
</feature>
<evidence type="ECO:0000256" key="2">
    <source>
        <dbReference type="SAM" id="Phobius"/>
    </source>
</evidence>
<keyword evidence="2" id="KW-1133">Transmembrane helix</keyword>
<dbReference type="EMBL" id="JASCZI010241674">
    <property type="protein sequence ID" value="MED6204359.1"/>
    <property type="molecule type" value="Genomic_DNA"/>
</dbReference>
<keyword evidence="2" id="KW-0472">Membrane</keyword>
<keyword evidence="4" id="KW-1185">Reference proteome</keyword>